<name>A0ABV5J3Z5_9BACT</name>
<protein>
    <submittedName>
        <fullName evidence="2">YdeI family protein</fullName>
    </submittedName>
</protein>
<accession>A0ABV5J3Z5</accession>
<proteinExistence type="predicted"/>
<dbReference type="SUPFAM" id="SSF159888">
    <property type="entry name" value="YdhG-like"/>
    <property type="match status" value="1"/>
</dbReference>
<dbReference type="RefSeq" id="WP_290247436.1">
    <property type="nucleotide sequence ID" value="NZ_JAUFQT010000001.1"/>
</dbReference>
<comment type="caution">
    <text evidence="2">The sequence shown here is derived from an EMBL/GenBank/DDBJ whole genome shotgun (WGS) entry which is preliminary data.</text>
</comment>
<evidence type="ECO:0000313" key="2">
    <source>
        <dbReference type="EMBL" id="MFB9210890.1"/>
    </source>
</evidence>
<reference evidence="2 3" key="1">
    <citation type="submission" date="2024-09" db="EMBL/GenBank/DDBJ databases">
        <authorList>
            <person name="Sun Q."/>
            <person name="Mori K."/>
        </authorList>
    </citation>
    <scope>NUCLEOTIDE SEQUENCE [LARGE SCALE GENOMIC DNA]</scope>
    <source>
        <strain evidence="2 3">CECT 7682</strain>
    </source>
</reference>
<dbReference type="InterPro" id="IPR014922">
    <property type="entry name" value="YdhG-like"/>
</dbReference>
<dbReference type="Pfam" id="PF08818">
    <property type="entry name" value="DUF1801"/>
    <property type="match status" value="1"/>
</dbReference>
<dbReference type="Pfam" id="PF13376">
    <property type="entry name" value="OmdA"/>
    <property type="match status" value="1"/>
</dbReference>
<dbReference type="Gene3D" id="3.90.1150.200">
    <property type="match status" value="1"/>
</dbReference>
<dbReference type="EMBL" id="JBHMEW010000011">
    <property type="protein sequence ID" value="MFB9210890.1"/>
    <property type="molecule type" value="Genomic_DNA"/>
</dbReference>
<evidence type="ECO:0000259" key="1">
    <source>
        <dbReference type="Pfam" id="PF08818"/>
    </source>
</evidence>
<keyword evidence="3" id="KW-1185">Reference proteome</keyword>
<feature type="domain" description="YdhG-like" evidence="1">
    <location>
        <begin position="29"/>
        <end position="125"/>
    </location>
</feature>
<gene>
    <name evidence="2" type="ORF">ACFFUR_03665</name>
</gene>
<sequence>MTPSGNSVFHPSHDPRIDEYIGKSASFAQPLLVHMRSLVHQACPEVKETIKWGMPHFMYKDEILCSMAAFKAHCAFVFWKATLMKDPALQENALGETAMGHLGRITALADLPSDEEMVSYLHEAMELNEKGAKPPKKLAQKKDLQLPEDLREALSANAKAFESFENFSYTHQKEYIDWISEAKTKSTRQKRLKTAIDYMEEGKPKNWKYLKDNKSK</sequence>
<dbReference type="Proteomes" id="UP001589654">
    <property type="component" value="Unassembled WGS sequence"/>
</dbReference>
<evidence type="ECO:0000313" key="3">
    <source>
        <dbReference type="Proteomes" id="UP001589654"/>
    </source>
</evidence>
<organism evidence="2 3">
    <name type="scientific">Echinicola jeungdonensis</name>
    <dbReference type="NCBI Taxonomy" id="709343"/>
    <lineage>
        <taxon>Bacteria</taxon>
        <taxon>Pseudomonadati</taxon>
        <taxon>Bacteroidota</taxon>
        <taxon>Cytophagia</taxon>
        <taxon>Cytophagales</taxon>
        <taxon>Cyclobacteriaceae</taxon>
        <taxon>Echinicola</taxon>
    </lineage>
</organism>